<dbReference type="Gene3D" id="1.10.287.130">
    <property type="match status" value="1"/>
</dbReference>
<dbReference type="SUPFAM" id="SSF52172">
    <property type="entry name" value="CheY-like"/>
    <property type="match status" value="1"/>
</dbReference>
<keyword evidence="5" id="KW-0418">Kinase</keyword>
<accession>A0ABS8CH87</accession>
<dbReference type="InterPro" id="IPR036890">
    <property type="entry name" value="HATPase_C_sf"/>
</dbReference>
<dbReference type="PROSITE" id="PS50109">
    <property type="entry name" value="HIS_KIN"/>
    <property type="match status" value="1"/>
</dbReference>
<dbReference type="SMART" id="SM00387">
    <property type="entry name" value="HATPase_c"/>
    <property type="match status" value="1"/>
</dbReference>
<evidence type="ECO:0000256" key="7">
    <source>
        <dbReference type="SAM" id="Phobius"/>
    </source>
</evidence>
<feature type="transmembrane region" description="Helical" evidence="7">
    <location>
        <begin position="75"/>
        <end position="92"/>
    </location>
</feature>
<dbReference type="Gene3D" id="3.40.50.2300">
    <property type="match status" value="1"/>
</dbReference>
<dbReference type="InterPro" id="IPR001789">
    <property type="entry name" value="Sig_transdc_resp-reg_receiver"/>
</dbReference>
<evidence type="ECO:0000256" key="5">
    <source>
        <dbReference type="ARBA" id="ARBA00022777"/>
    </source>
</evidence>
<dbReference type="Pfam" id="PF00072">
    <property type="entry name" value="Response_reg"/>
    <property type="match status" value="1"/>
</dbReference>
<evidence type="ECO:0000256" key="3">
    <source>
        <dbReference type="ARBA" id="ARBA00022553"/>
    </source>
</evidence>
<dbReference type="RefSeq" id="WP_226933602.1">
    <property type="nucleotide sequence ID" value="NZ_JACDXX010000001.1"/>
</dbReference>
<dbReference type="Proteomes" id="UP001198571">
    <property type="component" value="Unassembled WGS sequence"/>
</dbReference>
<dbReference type="CDD" id="cd00082">
    <property type="entry name" value="HisKA"/>
    <property type="match status" value="1"/>
</dbReference>
<feature type="transmembrane region" description="Helical" evidence="7">
    <location>
        <begin position="269"/>
        <end position="291"/>
    </location>
</feature>
<dbReference type="InterPro" id="IPR011006">
    <property type="entry name" value="CheY-like_superfamily"/>
</dbReference>
<feature type="domain" description="Histidine kinase" evidence="8">
    <location>
        <begin position="473"/>
        <end position="685"/>
    </location>
</feature>
<feature type="transmembrane region" description="Helical" evidence="7">
    <location>
        <begin position="152"/>
        <end position="171"/>
    </location>
</feature>
<name>A0ABS8CH87_9RHOB</name>
<evidence type="ECO:0000256" key="2">
    <source>
        <dbReference type="ARBA" id="ARBA00012438"/>
    </source>
</evidence>
<comment type="catalytic activity">
    <reaction evidence="1">
        <text>ATP + protein L-histidine = ADP + protein N-phospho-L-histidine.</text>
        <dbReference type="EC" id="2.7.13.3"/>
    </reaction>
</comment>
<reference evidence="10 11" key="1">
    <citation type="submission" date="2020-07" db="EMBL/GenBank/DDBJ databases">
        <title>Pseudogemmobacter sp. nov., isolated from poultry manure in Taiwan.</title>
        <authorList>
            <person name="Lin S.-Y."/>
            <person name="Tang Y.-S."/>
            <person name="Young C.-C."/>
        </authorList>
    </citation>
    <scope>NUCLEOTIDE SEQUENCE [LARGE SCALE GENOMIC DNA]</scope>
    <source>
        <strain evidence="10 11">CC-YST710</strain>
    </source>
</reference>
<dbReference type="EMBL" id="JACDXX010000001">
    <property type="protein sequence ID" value="MCB5408724.1"/>
    <property type="molecule type" value="Genomic_DNA"/>
</dbReference>
<keyword evidence="3 6" id="KW-0597">Phosphoprotein</keyword>
<dbReference type="Gene3D" id="3.30.565.10">
    <property type="entry name" value="Histidine kinase-like ATPase, C-terminal domain"/>
    <property type="match status" value="1"/>
</dbReference>
<keyword evidence="11" id="KW-1185">Reference proteome</keyword>
<dbReference type="PANTHER" id="PTHR43047">
    <property type="entry name" value="TWO-COMPONENT HISTIDINE PROTEIN KINASE"/>
    <property type="match status" value="1"/>
</dbReference>
<evidence type="ECO:0000259" key="8">
    <source>
        <dbReference type="PROSITE" id="PS50109"/>
    </source>
</evidence>
<organism evidence="10 11">
    <name type="scientific">Pseudogemmobacter faecipullorum</name>
    <dbReference type="NCBI Taxonomy" id="2755041"/>
    <lineage>
        <taxon>Bacteria</taxon>
        <taxon>Pseudomonadati</taxon>
        <taxon>Pseudomonadota</taxon>
        <taxon>Alphaproteobacteria</taxon>
        <taxon>Rhodobacterales</taxon>
        <taxon>Paracoccaceae</taxon>
        <taxon>Pseudogemmobacter</taxon>
    </lineage>
</organism>
<feature type="transmembrane region" description="Helical" evidence="7">
    <location>
        <begin position="183"/>
        <end position="204"/>
    </location>
</feature>
<dbReference type="Pfam" id="PF02518">
    <property type="entry name" value="HATPase_c"/>
    <property type="match status" value="1"/>
</dbReference>
<dbReference type="CDD" id="cd17546">
    <property type="entry name" value="REC_hyHK_CKI1_RcsC-like"/>
    <property type="match status" value="1"/>
</dbReference>
<evidence type="ECO:0000313" key="11">
    <source>
        <dbReference type="Proteomes" id="UP001198571"/>
    </source>
</evidence>
<dbReference type="SMART" id="SM00448">
    <property type="entry name" value="REC"/>
    <property type="match status" value="1"/>
</dbReference>
<protein>
    <recommendedName>
        <fullName evidence="2">histidine kinase</fullName>
        <ecNumber evidence="2">2.7.13.3</ecNumber>
    </recommendedName>
</protein>
<comment type="caution">
    <text evidence="10">The sequence shown here is derived from an EMBL/GenBank/DDBJ whole genome shotgun (WGS) entry which is preliminary data.</text>
</comment>
<sequence length="834" mass="88433">MTDTQVQSFRSSRRAFRRVTGISALLVAPAGAWLIISAATDPGLAQALPAAALIWSAALHFLLNEILTGRLQENGLRALLASLLSLLLLPGMPLTSWISGARVLADSGSGPLVLAFCWLAGLGVALIAWALTGGLPKSLAPRSLALANPLQLLLAGLVLAGGFWLAIWLMPLSPGAAAVPFSLPQIMLCALFATVIASLTAQGLEAMTEGGEESLPAPAVVILAALVVLAGLSLLMALPPVDQLGPSGTPVAALLITVLVLLVLLRRAVVLFGCGLMLLAATPAFSAALLATGPALQMFYLCLLCAILAAGLRPAPGQADSLHRYGQPPALAMAQFHAMARSWVVRLDLDDRSLHFPNGSGKSMGFEDHVSFSDVFSGAEFSGLIDLMQLLQSETKFPAGPVRLQLGLRGGAAGETGPGRLVAFDAWVLSVRLPEAWIALVSLEREADLSARLNRYEKLLSEAILREERLLSIASHELRTPMAILSMLGEELKTGASWEDVGAGFETTLERIIGILDDLRAGSGTEGGQAASRGFTLRELGEQVREIFAASALGNGITLEHNIGENSDIQIQCDYNRVFVALSKLVHNAIVHSRARQVVLSAFVTRGADGDCNVTWQVADDGIGIAPERSVSVFEPFEGSIADPEGRPGLGLYTARKALRLMGGDLSLAPESRGSRFVLSHPARIVQKTARAERKVVEVSDVTPLYANRSVLLVEDNKLVGEITSARLRKLFPVVDWAESGDAGLALFREKRYDMVVVDQLLPGMIGSELVKEIRLTEKDLPVIGITASTMGSECRDLENAGANYALEKPLSYGQLKGLAEEFFGPLPEAPGQG</sequence>
<dbReference type="EC" id="2.7.13.3" evidence="2"/>
<dbReference type="InterPro" id="IPR036097">
    <property type="entry name" value="HisK_dim/P_sf"/>
</dbReference>
<feature type="transmembrane region" description="Helical" evidence="7">
    <location>
        <begin position="244"/>
        <end position="264"/>
    </location>
</feature>
<evidence type="ECO:0000256" key="4">
    <source>
        <dbReference type="ARBA" id="ARBA00022679"/>
    </source>
</evidence>
<feature type="domain" description="Response regulatory" evidence="9">
    <location>
        <begin position="710"/>
        <end position="824"/>
    </location>
</feature>
<feature type="modified residue" description="4-aspartylphosphate" evidence="6">
    <location>
        <position position="759"/>
    </location>
</feature>
<feature type="transmembrane region" description="Helical" evidence="7">
    <location>
        <begin position="112"/>
        <end position="131"/>
    </location>
</feature>
<feature type="transmembrane region" description="Helical" evidence="7">
    <location>
        <begin position="45"/>
        <end position="63"/>
    </location>
</feature>
<dbReference type="PRINTS" id="PR00344">
    <property type="entry name" value="BCTRLSENSOR"/>
</dbReference>
<keyword evidence="7" id="KW-0812">Transmembrane</keyword>
<dbReference type="SUPFAM" id="SSF47384">
    <property type="entry name" value="Homodimeric domain of signal transducing histidine kinase"/>
    <property type="match status" value="1"/>
</dbReference>
<dbReference type="InterPro" id="IPR004358">
    <property type="entry name" value="Sig_transdc_His_kin-like_C"/>
</dbReference>
<feature type="transmembrane region" description="Helical" evidence="7">
    <location>
        <begin position="216"/>
        <end position="238"/>
    </location>
</feature>
<keyword evidence="7" id="KW-0472">Membrane</keyword>
<evidence type="ECO:0000259" key="9">
    <source>
        <dbReference type="PROSITE" id="PS50110"/>
    </source>
</evidence>
<evidence type="ECO:0000313" key="10">
    <source>
        <dbReference type="EMBL" id="MCB5408724.1"/>
    </source>
</evidence>
<keyword evidence="7" id="KW-1133">Transmembrane helix</keyword>
<dbReference type="InterPro" id="IPR003594">
    <property type="entry name" value="HATPase_dom"/>
</dbReference>
<gene>
    <name evidence="10" type="ORF">H0485_01710</name>
</gene>
<dbReference type="SUPFAM" id="SSF55874">
    <property type="entry name" value="ATPase domain of HSP90 chaperone/DNA topoisomerase II/histidine kinase"/>
    <property type="match status" value="1"/>
</dbReference>
<feature type="transmembrane region" description="Helical" evidence="7">
    <location>
        <begin position="21"/>
        <end position="39"/>
    </location>
</feature>
<evidence type="ECO:0000256" key="6">
    <source>
        <dbReference type="PROSITE-ProRule" id="PRU00169"/>
    </source>
</evidence>
<dbReference type="PROSITE" id="PS50110">
    <property type="entry name" value="RESPONSE_REGULATORY"/>
    <property type="match status" value="1"/>
</dbReference>
<dbReference type="InterPro" id="IPR005467">
    <property type="entry name" value="His_kinase_dom"/>
</dbReference>
<dbReference type="InterPro" id="IPR003661">
    <property type="entry name" value="HisK_dim/P_dom"/>
</dbReference>
<proteinExistence type="predicted"/>
<evidence type="ECO:0000256" key="1">
    <source>
        <dbReference type="ARBA" id="ARBA00000085"/>
    </source>
</evidence>
<dbReference type="PANTHER" id="PTHR43047:SF72">
    <property type="entry name" value="OSMOSENSING HISTIDINE PROTEIN KINASE SLN1"/>
    <property type="match status" value="1"/>
</dbReference>
<keyword evidence="4" id="KW-0808">Transferase</keyword>